<dbReference type="eggNOG" id="ENOG502TD78">
    <property type="taxonomic scope" value="Eukaryota"/>
</dbReference>
<feature type="compositionally biased region" description="Basic and acidic residues" evidence="1">
    <location>
        <begin position="34"/>
        <end position="45"/>
    </location>
</feature>
<feature type="compositionally biased region" description="Basic residues" evidence="1">
    <location>
        <begin position="20"/>
        <end position="33"/>
    </location>
</feature>
<reference evidence="2 3" key="1">
    <citation type="journal article" date="2007" name="Nature">
        <title>Evolution of genes and genomes on the Drosophila phylogeny.</title>
        <authorList>
            <consortium name="Drosophila 12 Genomes Consortium"/>
            <person name="Clark A.G."/>
            <person name="Eisen M.B."/>
            <person name="Smith D.R."/>
            <person name="Bergman C.M."/>
            <person name="Oliver B."/>
            <person name="Markow T.A."/>
            <person name="Kaufman T.C."/>
            <person name="Kellis M."/>
            <person name="Gelbart W."/>
            <person name="Iyer V.N."/>
            <person name="Pollard D.A."/>
            <person name="Sackton T.B."/>
            <person name="Larracuente A.M."/>
            <person name="Singh N.D."/>
            <person name="Abad J.P."/>
            <person name="Abt D.N."/>
            <person name="Adryan B."/>
            <person name="Aguade M."/>
            <person name="Akashi H."/>
            <person name="Anderson W.W."/>
            <person name="Aquadro C.F."/>
            <person name="Ardell D.H."/>
            <person name="Arguello R."/>
            <person name="Artieri C.G."/>
            <person name="Barbash D.A."/>
            <person name="Barker D."/>
            <person name="Barsanti P."/>
            <person name="Batterham P."/>
            <person name="Batzoglou S."/>
            <person name="Begun D."/>
            <person name="Bhutkar A."/>
            <person name="Blanco E."/>
            <person name="Bosak S.A."/>
            <person name="Bradley R.K."/>
            <person name="Brand A.D."/>
            <person name="Brent M.R."/>
            <person name="Brooks A.N."/>
            <person name="Brown R.H."/>
            <person name="Butlin R.K."/>
            <person name="Caggese C."/>
            <person name="Calvi B.R."/>
            <person name="Bernardo de Carvalho A."/>
            <person name="Caspi A."/>
            <person name="Castrezana S."/>
            <person name="Celniker S.E."/>
            <person name="Chang J.L."/>
            <person name="Chapple C."/>
            <person name="Chatterji S."/>
            <person name="Chinwalla A."/>
            <person name="Civetta A."/>
            <person name="Clifton S.W."/>
            <person name="Comeron J.M."/>
            <person name="Costello J.C."/>
            <person name="Coyne J.A."/>
            <person name="Daub J."/>
            <person name="David R.G."/>
            <person name="Delcher A.L."/>
            <person name="Delehaunty K."/>
            <person name="Do C.B."/>
            <person name="Ebling H."/>
            <person name="Edwards K."/>
            <person name="Eickbush T."/>
            <person name="Evans J.D."/>
            <person name="Filipski A."/>
            <person name="Findeiss S."/>
            <person name="Freyhult E."/>
            <person name="Fulton L."/>
            <person name="Fulton R."/>
            <person name="Garcia A.C."/>
            <person name="Gardiner A."/>
            <person name="Garfield D.A."/>
            <person name="Garvin B.E."/>
            <person name="Gibson G."/>
            <person name="Gilbert D."/>
            <person name="Gnerre S."/>
            <person name="Godfrey J."/>
            <person name="Good R."/>
            <person name="Gotea V."/>
            <person name="Gravely B."/>
            <person name="Greenberg A.J."/>
            <person name="Griffiths-Jones S."/>
            <person name="Gross S."/>
            <person name="Guigo R."/>
            <person name="Gustafson E.A."/>
            <person name="Haerty W."/>
            <person name="Hahn M.W."/>
            <person name="Halligan D.L."/>
            <person name="Halpern A.L."/>
            <person name="Halter G.M."/>
            <person name="Han M.V."/>
            <person name="Heger A."/>
            <person name="Hillier L."/>
            <person name="Hinrichs A.S."/>
            <person name="Holmes I."/>
            <person name="Hoskins R.A."/>
            <person name="Hubisz M.J."/>
            <person name="Hultmark D."/>
            <person name="Huntley M.A."/>
            <person name="Jaffe D.B."/>
            <person name="Jagadeeshan S."/>
            <person name="Jeck W.R."/>
            <person name="Johnson J."/>
            <person name="Jones C.D."/>
            <person name="Jordan W.C."/>
            <person name="Karpen G.H."/>
            <person name="Kataoka E."/>
            <person name="Keightley P.D."/>
            <person name="Kheradpour P."/>
            <person name="Kirkness E.F."/>
            <person name="Koerich L.B."/>
            <person name="Kristiansen K."/>
            <person name="Kudrna D."/>
            <person name="Kulathinal R.J."/>
            <person name="Kumar S."/>
            <person name="Kwok R."/>
            <person name="Lander E."/>
            <person name="Langley C.H."/>
            <person name="Lapoint R."/>
            <person name="Lazzaro B.P."/>
            <person name="Lee S.J."/>
            <person name="Levesque L."/>
            <person name="Li R."/>
            <person name="Lin C.F."/>
            <person name="Lin M.F."/>
            <person name="Lindblad-Toh K."/>
            <person name="Llopart A."/>
            <person name="Long M."/>
            <person name="Low L."/>
            <person name="Lozovsky E."/>
            <person name="Lu J."/>
            <person name="Luo M."/>
            <person name="Machado C.A."/>
            <person name="Makalowski W."/>
            <person name="Marzo M."/>
            <person name="Matsuda M."/>
            <person name="Matzkin L."/>
            <person name="McAllister B."/>
            <person name="McBride C.S."/>
            <person name="McKernan B."/>
            <person name="McKernan K."/>
            <person name="Mendez-Lago M."/>
            <person name="Minx P."/>
            <person name="Mollenhauer M.U."/>
            <person name="Montooth K."/>
            <person name="Mount S.M."/>
            <person name="Mu X."/>
            <person name="Myers E."/>
            <person name="Negre B."/>
            <person name="Newfeld S."/>
            <person name="Nielsen R."/>
            <person name="Noor M.A."/>
            <person name="O'Grady P."/>
            <person name="Pachter L."/>
            <person name="Papaceit M."/>
            <person name="Parisi M.J."/>
            <person name="Parisi M."/>
            <person name="Parts L."/>
            <person name="Pedersen J.S."/>
            <person name="Pesole G."/>
            <person name="Phillippy A.M."/>
            <person name="Ponting C.P."/>
            <person name="Pop M."/>
            <person name="Porcelli D."/>
            <person name="Powell J.R."/>
            <person name="Prohaska S."/>
            <person name="Pruitt K."/>
            <person name="Puig M."/>
            <person name="Quesneville H."/>
            <person name="Ram K.R."/>
            <person name="Rand D."/>
            <person name="Rasmussen M.D."/>
            <person name="Reed L.K."/>
            <person name="Reenan R."/>
            <person name="Reily A."/>
            <person name="Remington K.A."/>
            <person name="Rieger T.T."/>
            <person name="Ritchie M.G."/>
            <person name="Robin C."/>
            <person name="Rogers Y.H."/>
            <person name="Rohde C."/>
            <person name="Rozas J."/>
            <person name="Rubenfield M.J."/>
            <person name="Ruiz A."/>
            <person name="Russo S."/>
            <person name="Salzberg S.L."/>
            <person name="Sanchez-Gracia A."/>
            <person name="Saranga D.J."/>
            <person name="Sato H."/>
            <person name="Schaeffer S.W."/>
            <person name="Schatz M.C."/>
            <person name="Schlenke T."/>
            <person name="Schwartz R."/>
            <person name="Segarra C."/>
            <person name="Singh R.S."/>
            <person name="Sirot L."/>
            <person name="Sirota M."/>
            <person name="Sisneros N.B."/>
            <person name="Smith C.D."/>
            <person name="Smith T.F."/>
            <person name="Spieth J."/>
            <person name="Stage D.E."/>
            <person name="Stark A."/>
            <person name="Stephan W."/>
            <person name="Strausberg R.L."/>
            <person name="Strempel S."/>
            <person name="Sturgill D."/>
            <person name="Sutton G."/>
            <person name="Sutton G.G."/>
            <person name="Tao W."/>
            <person name="Teichmann S."/>
            <person name="Tobari Y.N."/>
            <person name="Tomimura Y."/>
            <person name="Tsolas J.M."/>
            <person name="Valente V.L."/>
            <person name="Venter E."/>
            <person name="Venter J.C."/>
            <person name="Vicario S."/>
            <person name="Vieira F.G."/>
            <person name="Vilella A.J."/>
            <person name="Villasante A."/>
            <person name="Walenz B."/>
            <person name="Wang J."/>
            <person name="Wasserman M."/>
            <person name="Watts T."/>
            <person name="Wilson D."/>
            <person name="Wilson R.K."/>
            <person name="Wing R.A."/>
            <person name="Wolfner M.F."/>
            <person name="Wong A."/>
            <person name="Wong G.K."/>
            <person name="Wu C.I."/>
            <person name="Wu G."/>
            <person name="Yamamoto D."/>
            <person name="Yang H.P."/>
            <person name="Yang S.P."/>
            <person name="Yorke J.A."/>
            <person name="Yoshida K."/>
            <person name="Zdobnov E."/>
            <person name="Zhang P."/>
            <person name="Zhang Y."/>
            <person name="Zimin A.V."/>
            <person name="Baldwin J."/>
            <person name="Abdouelleil A."/>
            <person name="Abdulkadir J."/>
            <person name="Abebe A."/>
            <person name="Abera B."/>
            <person name="Abreu J."/>
            <person name="Acer S.C."/>
            <person name="Aftuck L."/>
            <person name="Alexander A."/>
            <person name="An P."/>
            <person name="Anderson E."/>
            <person name="Anderson S."/>
            <person name="Arachi H."/>
            <person name="Azer M."/>
            <person name="Bachantsang P."/>
            <person name="Barry A."/>
            <person name="Bayul T."/>
            <person name="Berlin A."/>
            <person name="Bessette D."/>
            <person name="Bloom T."/>
            <person name="Blye J."/>
            <person name="Boguslavskiy L."/>
            <person name="Bonnet C."/>
            <person name="Boukhgalter B."/>
            <person name="Bourzgui I."/>
            <person name="Brown A."/>
            <person name="Cahill P."/>
            <person name="Channer S."/>
            <person name="Cheshatsang Y."/>
            <person name="Chuda L."/>
            <person name="Citroen M."/>
            <person name="Collymore A."/>
            <person name="Cooke P."/>
            <person name="Costello M."/>
            <person name="D'Aco K."/>
            <person name="Daza R."/>
            <person name="De Haan G."/>
            <person name="DeGray S."/>
            <person name="DeMaso C."/>
            <person name="Dhargay N."/>
            <person name="Dooley K."/>
            <person name="Dooley E."/>
            <person name="Doricent M."/>
            <person name="Dorje P."/>
            <person name="Dorjee K."/>
            <person name="Dupes A."/>
            <person name="Elong R."/>
            <person name="Falk J."/>
            <person name="Farina A."/>
            <person name="Faro S."/>
            <person name="Ferguson D."/>
            <person name="Fisher S."/>
            <person name="Foley C.D."/>
            <person name="Franke A."/>
            <person name="Friedrich D."/>
            <person name="Gadbois L."/>
            <person name="Gearin G."/>
            <person name="Gearin C.R."/>
            <person name="Giannoukos G."/>
            <person name="Goode T."/>
            <person name="Graham J."/>
            <person name="Grandbois E."/>
            <person name="Grewal S."/>
            <person name="Gyaltsen K."/>
            <person name="Hafez N."/>
            <person name="Hagos B."/>
            <person name="Hall J."/>
            <person name="Henson C."/>
            <person name="Hollinger A."/>
            <person name="Honan T."/>
            <person name="Huard M.D."/>
            <person name="Hughes L."/>
            <person name="Hurhula B."/>
            <person name="Husby M.E."/>
            <person name="Kamat A."/>
            <person name="Kanga B."/>
            <person name="Kashin S."/>
            <person name="Khazanovich D."/>
            <person name="Kisner P."/>
            <person name="Lance K."/>
            <person name="Lara M."/>
            <person name="Lee W."/>
            <person name="Lennon N."/>
            <person name="Letendre F."/>
            <person name="LeVine R."/>
            <person name="Lipovsky A."/>
            <person name="Liu X."/>
            <person name="Liu J."/>
            <person name="Liu S."/>
            <person name="Lokyitsang T."/>
            <person name="Lokyitsang Y."/>
            <person name="Lubonja R."/>
            <person name="Lui A."/>
            <person name="MacDonald P."/>
            <person name="Magnisalis V."/>
            <person name="Maru K."/>
            <person name="Matthews C."/>
            <person name="McCusker W."/>
            <person name="McDonough S."/>
            <person name="Mehta T."/>
            <person name="Meldrim J."/>
            <person name="Meneus L."/>
            <person name="Mihai O."/>
            <person name="Mihalev A."/>
            <person name="Mihova T."/>
            <person name="Mittelman R."/>
            <person name="Mlenga V."/>
            <person name="Montmayeur A."/>
            <person name="Mulrain L."/>
            <person name="Navidi A."/>
            <person name="Naylor J."/>
            <person name="Negash T."/>
            <person name="Nguyen T."/>
            <person name="Nguyen N."/>
            <person name="Nicol R."/>
            <person name="Norbu C."/>
            <person name="Norbu N."/>
            <person name="Novod N."/>
            <person name="O'Neill B."/>
            <person name="Osman S."/>
            <person name="Markiewicz E."/>
            <person name="Oyono O.L."/>
            <person name="Patti C."/>
            <person name="Phunkhang P."/>
            <person name="Pierre F."/>
            <person name="Priest M."/>
            <person name="Raghuraman S."/>
            <person name="Rege F."/>
            <person name="Reyes R."/>
            <person name="Rise C."/>
            <person name="Rogov P."/>
            <person name="Ross K."/>
            <person name="Ryan E."/>
            <person name="Settipalli S."/>
            <person name="Shea T."/>
            <person name="Sherpa N."/>
            <person name="Shi L."/>
            <person name="Shih D."/>
            <person name="Sparrow T."/>
            <person name="Spaulding J."/>
            <person name="Stalker J."/>
            <person name="Stange-Thomann N."/>
            <person name="Stavropoulos S."/>
            <person name="Stone C."/>
            <person name="Strader C."/>
            <person name="Tesfaye S."/>
            <person name="Thomson T."/>
            <person name="Thoulutsang Y."/>
            <person name="Thoulutsang D."/>
            <person name="Topham K."/>
            <person name="Topping I."/>
            <person name="Tsamla T."/>
            <person name="Vassiliev H."/>
            <person name="Vo A."/>
            <person name="Wangchuk T."/>
            <person name="Wangdi T."/>
            <person name="Weiand M."/>
            <person name="Wilkinson J."/>
            <person name="Wilson A."/>
            <person name="Yadav S."/>
            <person name="Young G."/>
            <person name="Yu Q."/>
            <person name="Zembek L."/>
            <person name="Zhong D."/>
            <person name="Zimmer A."/>
            <person name="Zwirko Z."/>
            <person name="Jaffe D.B."/>
            <person name="Alvarez P."/>
            <person name="Brockman W."/>
            <person name="Butler J."/>
            <person name="Chin C."/>
            <person name="Gnerre S."/>
            <person name="Grabherr M."/>
            <person name="Kleber M."/>
            <person name="Mauceli E."/>
            <person name="MacCallum I."/>
        </authorList>
    </citation>
    <scope>NUCLEOTIDE SEQUENCE [LARGE SCALE GENOMIC DNA]</scope>
    <source>
        <strain evidence="3">Tucson 15010-1051.87</strain>
    </source>
</reference>
<accession>B4LKK0</accession>
<dbReference type="HOGENOM" id="CLU_2029127_0_0_1"/>
<dbReference type="Proteomes" id="UP000008792">
    <property type="component" value="Unassembled WGS sequence"/>
</dbReference>
<dbReference type="KEGG" id="dvi:6626975"/>
<name>B4LKK0_DROVI</name>
<feature type="region of interest" description="Disordered" evidence="1">
    <location>
        <begin position="1"/>
        <end position="65"/>
    </location>
</feature>
<proteinExistence type="predicted"/>
<evidence type="ECO:0000313" key="3">
    <source>
        <dbReference type="Proteomes" id="UP000008792"/>
    </source>
</evidence>
<keyword evidence="3" id="KW-1185">Reference proteome</keyword>
<dbReference type="GO" id="GO:0005739">
    <property type="term" value="C:mitochondrion"/>
    <property type="evidence" value="ECO:0007669"/>
    <property type="project" value="InterPro"/>
</dbReference>
<dbReference type="OrthoDB" id="6161911at2759"/>
<evidence type="ECO:0000256" key="1">
    <source>
        <dbReference type="SAM" id="MobiDB-lite"/>
    </source>
</evidence>
<dbReference type="InParanoid" id="B4LKK0"/>
<dbReference type="AlphaFoldDB" id="B4LKK0"/>
<dbReference type="GO" id="GO:0045271">
    <property type="term" value="C:respiratory chain complex I"/>
    <property type="evidence" value="ECO:0007669"/>
    <property type="project" value="InterPro"/>
</dbReference>
<dbReference type="InterPro" id="IPR026193">
    <property type="entry name" value="NDUFV3"/>
</dbReference>
<evidence type="ECO:0000313" key="2">
    <source>
        <dbReference type="EMBL" id="EDW60721.2"/>
    </source>
</evidence>
<dbReference type="Pfam" id="PF15880">
    <property type="entry name" value="NDUFV3"/>
    <property type="match status" value="1"/>
</dbReference>
<organism evidence="2 3">
    <name type="scientific">Drosophila virilis</name>
    <name type="common">Fruit fly</name>
    <dbReference type="NCBI Taxonomy" id="7244"/>
    <lineage>
        <taxon>Eukaryota</taxon>
        <taxon>Metazoa</taxon>
        <taxon>Ecdysozoa</taxon>
        <taxon>Arthropoda</taxon>
        <taxon>Hexapoda</taxon>
        <taxon>Insecta</taxon>
        <taxon>Pterygota</taxon>
        <taxon>Neoptera</taxon>
        <taxon>Endopterygota</taxon>
        <taxon>Diptera</taxon>
        <taxon>Brachycera</taxon>
        <taxon>Muscomorpha</taxon>
        <taxon>Ephydroidea</taxon>
        <taxon>Drosophilidae</taxon>
        <taxon>Drosophila</taxon>
    </lineage>
</organism>
<dbReference type="EMBL" id="CH940648">
    <property type="protein sequence ID" value="EDW60721.2"/>
    <property type="molecule type" value="Genomic_DNA"/>
</dbReference>
<sequence>MLSRVGLFSTKMLQQNTGHKPSRLSRRYSKTKVPKTEEPKPEKKPCRLGAQPRNVRDPPEGYAPTRLKTKKFKIPPFVKPKIFRCIEKKEKLGPNAGKCECYKNPEYYSYHRFSYYELMMAANAVKACTNCCK</sequence>
<protein>
    <submittedName>
        <fullName evidence="2">Uncharacterized protein</fullName>
    </submittedName>
</protein>
<gene>
    <name evidence="2" type="primary">Dvir\GJ20700</name>
    <name evidence="2" type="ORF">Dvir_GJ20700</name>
</gene>